<reference evidence="11" key="1">
    <citation type="submission" date="2019-07" db="EMBL/GenBank/DDBJ databases">
        <title>Chitinimonas sp. nov., isolated from Ny-Alesund, arctica soil.</title>
        <authorList>
            <person name="Xu Q."/>
            <person name="Peng F."/>
        </authorList>
    </citation>
    <scope>NUCLEOTIDE SEQUENCE [LARGE SCALE GENOMIC DNA]</scope>
    <source>
        <strain evidence="11">R3-44</strain>
    </source>
</reference>
<evidence type="ECO:0000256" key="4">
    <source>
        <dbReference type="ARBA" id="ARBA00022679"/>
    </source>
</evidence>
<evidence type="ECO:0000313" key="11">
    <source>
        <dbReference type="Proteomes" id="UP000317550"/>
    </source>
</evidence>
<evidence type="ECO:0000256" key="5">
    <source>
        <dbReference type="ARBA" id="ARBA00022692"/>
    </source>
</evidence>
<evidence type="ECO:0000256" key="2">
    <source>
        <dbReference type="ARBA" id="ARBA00006464"/>
    </source>
</evidence>
<keyword evidence="5 8" id="KW-0812">Transmembrane</keyword>
<evidence type="ECO:0000256" key="6">
    <source>
        <dbReference type="ARBA" id="ARBA00022989"/>
    </source>
</evidence>
<keyword evidence="11" id="KW-1185">Reference proteome</keyword>
<keyword evidence="7 8" id="KW-0472">Membrane</keyword>
<feature type="domain" description="Bacterial sugar transferase" evidence="9">
    <location>
        <begin position="11"/>
        <end position="201"/>
    </location>
</feature>
<evidence type="ECO:0000313" key="10">
    <source>
        <dbReference type="EMBL" id="QDQ26613.1"/>
    </source>
</evidence>
<dbReference type="PANTHER" id="PTHR30576:SF4">
    <property type="entry name" value="UNDECAPRENYL-PHOSPHATE GALACTOSE PHOSPHOTRANSFERASE"/>
    <property type="match status" value="1"/>
</dbReference>
<evidence type="ECO:0000259" key="9">
    <source>
        <dbReference type="Pfam" id="PF02397"/>
    </source>
</evidence>
<feature type="transmembrane region" description="Helical" evidence="8">
    <location>
        <begin position="12"/>
        <end position="37"/>
    </location>
</feature>
<dbReference type="OrthoDB" id="9808602at2"/>
<evidence type="ECO:0000256" key="7">
    <source>
        <dbReference type="ARBA" id="ARBA00023136"/>
    </source>
</evidence>
<dbReference type="InterPro" id="IPR003362">
    <property type="entry name" value="Bact_transf"/>
</dbReference>
<evidence type="ECO:0000256" key="8">
    <source>
        <dbReference type="SAM" id="Phobius"/>
    </source>
</evidence>
<dbReference type="PANTHER" id="PTHR30576">
    <property type="entry name" value="COLANIC BIOSYNTHESIS UDP-GLUCOSE LIPID CARRIER TRANSFERASE"/>
    <property type="match status" value="1"/>
</dbReference>
<proteinExistence type="inferred from homology"/>
<dbReference type="Proteomes" id="UP000317550">
    <property type="component" value="Chromosome"/>
</dbReference>
<dbReference type="GO" id="GO:0005886">
    <property type="term" value="C:plasma membrane"/>
    <property type="evidence" value="ECO:0007669"/>
    <property type="project" value="UniProtKB-SubCell"/>
</dbReference>
<keyword evidence="3" id="KW-1003">Cell membrane</keyword>
<dbReference type="GO" id="GO:0016780">
    <property type="term" value="F:phosphotransferase activity, for other substituted phosphate groups"/>
    <property type="evidence" value="ECO:0007669"/>
    <property type="project" value="TreeGrafter"/>
</dbReference>
<dbReference type="AlphaFoldDB" id="A0A516SEP9"/>
<accession>A0A516SEP9</accession>
<gene>
    <name evidence="10" type="ORF">FNU76_09660</name>
</gene>
<evidence type="ECO:0000256" key="1">
    <source>
        <dbReference type="ARBA" id="ARBA00004236"/>
    </source>
</evidence>
<comment type="subcellular location">
    <subcellularLocation>
        <location evidence="1">Cell membrane</location>
    </subcellularLocation>
</comment>
<protein>
    <submittedName>
        <fullName evidence="10">Exopolysaccharide biosynthesis protein</fullName>
    </submittedName>
</protein>
<keyword evidence="6 8" id="KW-1133">Transmembrane helix</keyword>
<keyword evidence="4" id="KW-0808">Transferase</keyword>
<name>A0A516SEP9_9NEIS</name>
<evidence type="ECO:0000256" key="3">
    <source>
        <dbReference type="ARBA" id="ARBA00022475"/>
    </source>
</evidence>
<dbReference type="EMBL" id="CP041730">
    <property type="protein sequence ID" value="QDQ26613.1"/>
    <property type="molecule type" value="Genomic_DNA"/>
</dbReference>
<dbReference type="KEGG" id="cari:FNU76_09660"/>
<dbReference type="RefSeq" id="WP_144278007.1">
    <property type="nucleotide sequence ID" value="NZ_CP041730.1"/>
</dbReference>
<comment type="similarity">
    <text evidence="2">Belongs to the bacterial sugar transferase family.</text>
</comment>
<sequence>MRSAAASSGPKRLIDIVVASVMLLALAPLMLLLIVLLRAQGGPALFAHVRVGQQGRAFRCFKFRSMHPDAERRLADLLARDADAKREWERDFKLKRDPRVTVLGEFLRKSSLDELPQLWNVLRGEMSLVGPRPIVAEELARYGAFDADYIAVRPGITGLWQVSGRNDTTYDERVRLDSHYVRNWSLALDCRILFRTLHVVIARQGAY</sequence>
<organism evidence="10 11">
    <name type="scientific">Chitinimonas arctica</name>
    <dbReference type="NCBI Taxonomy" id="2594795"/>
    <lineage>
        <taxon>Bacteria</taxon>
        <taxon>Pseudomonadati</taxon>
        <taxon>Pseudomonadota</taxon>
        <taxon>Betaproteobacteria</taxon>
        <taxon>Neisseriales</taxon>
        <taxon>Chitinibacteraceae</taxon>
        <taxon>Chitinimonas</taxon>
    </lineage>
</organism>
<dbReference type="Pfam" id="PF02397">
    <property type="entry name" value="Bac_transf"/>
    <property type="match status" value="1"/>
</dbReference>